<gene>
    <name evidence="1" type="ORF">DCAF_LOCUS12232</name>
</gene>
<keyword evidence="2" id="KW-1185">Reference proteome</keyword>
<proteinExistence type="predicted"/>
<dbReference type="Proteomes" id="UP001314170">
    <property type="component" value="Unassembled WGS sequence"/>
</dbReference>
<organism evidence="1 2">
    <name type="scientific">Dovyalis caffra</name>
    <dbReference type="NCBI Taxonomy" id="77055"/>
    <lineage>
        <taxon>Eukaryota</taxon>
        <taxon>Viridiplantae</taxon>
        <taxon>Streptophyta</taxon>
        <taxon>Embryophyta</taxon>
        <taxon>Tracheophyta</taxon>
        <taxon>Spermatophyta</taxon>
        <taxon>Magnoliopsida</taxon>
        <taxon>eudicotyledons</taxon>
        <taxon>Gunneridae</taxon>
        <taxon>Pentapetalae</taxon>
        <taxon>rosids</taxon>
        <taxon>fabids</taxon>
        <taxon>Malpighiales</taxon>
        <taxon>Salicaceae</taxon>
        <taxon>Flacourtieae</taxon>
        <taxon>Dovyalis</taxon>
    </lineage>
</organism>
<name>A0AAV1RL87_9ROSI</name>
<sequence length="141" mass="15511">MVLYSFLLIGSMDMDKTGIELFEGRGLKLDDGSHMLSEISKELKKNGHSLLPIDWTDAMDKTGVEIFKGRGLKLDDGSHMVTTIGEGTSIKGPHWILCDTFNGAWGFRKTDDGRILKKCTNFAIALDSASTVIHDAFDGFP</sequence>
<evidence type="ECO:0000313" key="1">
    <source>
        <dbReference type="EMBL" id="CAK7337205.1"/>
    </source>
</evidence>
<dbReference type="EMBL" id="CAWUPB010001010">
    <property type="protein sequence ID" value="CAK7337205.1"/>
    <property type="molecule type" value="Genomic_DNA"/>
</dbReference>
<evidence type="ECO:0000313" key="2">
    <source>
        <dbReference type="Proteomes" id="UP001314170"/>
    </source>
</evidence>
<dbReference type="AlphaFoldDB" id="A0AAV1RL87"/>
<comment type="caution">
    <text evidence="1">The sequence shown here is derived from an EMBL/GenBank/DDBJ whole genome shotgun (WGS) entry which is preliminary data.</text>
</comment>
<reference evidence="1 2" key="1">
    <citation type="submission" date="2024-01" db="EMBL/GenBank/DDBJ databases">
        <authorList>
            <person name="Waweru B."/>
        </authorList>
    </citation>
    <scope>NUCLEOTIDE SEQUENCE [LARGE SCALE GENOMIC DNA]</scope>
</reference>
<protein>
    <submittedName>
        <fullName evidence="1">Uncharacterized protein</fullName>
    </submittedName>
</protein>
<accession>A0AAV1RL87</accession>